<feature type="region of interest" description="Disordered" evidence="6">
    <location>
        <begin position="1"/>
        <end position="35"/>
    </location>
</feature>
<evidence type="ECO:0000313" key="10">
    <source>
        <dbReference type="Proteomes" id="UP000320762"/>
    </source>
</evidence>
<name>A0A550CTG0_9AGAR</name>
<keyword evidence="10" id="KW-1185">Reference proteome</keyword>
<feature type="transmembrane region" description="Helical" evidence="7">
    <location>
        <begin position="411"/>
        <end position="431"/>
    </location>
</feature>
<dbReference type="GO" id="GO:0016020">
    <property type="term" value="C:membrane"/>
    <property type="evidence" value="ECO:0007669"/>
    <property type="project" value="UniProtKB-SubCell"/>
</dbReference>
<feature type="transmembrane region" description="Helical" evidence="7">
    <location>
        <begin position="443"/>
        <end position="463"/>
    </location>
</feature>
<feature type="transmembrane region" description="Helical" evidence="7">
    <location>
        <begin position="47"/>
        <end position="67"/>
    </location>
</feature>
<dbReference type="EMBL" id="VDMD01000002">
    <property type="protein sequence ID" value="TRM68079.1"/>
    <property type="molecule type" value="Genomic_DNA"/>
</dbReference>
<dbReference type="PANTHER" id="PTHR43791:SF6">
    <property type="entry name" value="TRANSPORTER, PUTATIVE (AFU_ORTHOLOGUE AFUA_1G16690)-RELATED"/>
    <property type="match status" value="1"/>
</dbReference>
<dbReference type="OrthoDB" id="2985014at2759"/>
<reference evidence="9 10" key="1">
    <citation type="journal article" date="2019" name="New Phytol.">
        <title>Comparative genomics reveals unique wood-decay strategies and fruiting body development in the Schizophyllaceae.</title>
        <authorList>
            <person name="Almasi E."/>
            <person name="Sahu N."/>
            <person name="Krizsan K."/>
            <person name="Balint B."/>
            <person name="Kovacs G.M."/>
            <person name="Kiss B."/>
            <person name="Cseklye J."/>
            <person name="Drula E."/>
            <person name="Henrissat B."/>
            <person name="Nagy I."/>
            <person name="Chovatia M."/>
            <person name="Adam C."/>
            <person name="LaButti K."/>
            <person name="Lipzen A."/>
            <person name="Riley R."/>
            <person name="Grigoriev I.V."/>
            <person name="Nagy L.G."/>
        </authorList>
    </citation>
    <scope>NUCLEOTIDE SEQUENCE [LARGE SCALE GENOMIC DNA]</scope>
    <source>
        <strain evidence="9 10">NL-1724</strain>
    </source>
</reference>
<protein>
    <submittedName>
        <fullName evidence="9">Major facilitator superfamily domain-containing protein</fullName>
    </submittedName>
</protein>
<feature type="transmembrane region" description="Helical" evidence="7">
    <location>
        <begin position="289"/>
        <end position="309"/>
    </location>
</feature>
<keyword evidence="2" id="KW-0813">Transport</keyword>
<evidence type="ECO:0000259" key="8">
    <source>
        <dbReference type="PROSITE" id="PS50850"/>
    </source>
</evidence>
<evidence type="ECO:0000256" key="7">
    <source>
        <dbReference type="SAM" id="Phobius"/>
    </source>
</evidence>
<dbReference type="InterPro" id="IPR036259">
    <property type="entry name" value="MFS_trans_sf"/>
</dbReference>
<sequence length="489" mass="54319">MSAGKATSIRSEDVEKGGEQSTFNQPNVDPDAEFGGTEARKKIERRLLLKIDLRMGILIVLYILNYIDRNNASAARLKGFEADLNLKQQEFPTLLSILYVGYILMQVPSNMFLNWVGRPSIYLPCCMIVWGMISVLTGICNNFVGALLTRFFLGFVEAAFFPGALFLLSKWYKREEMGSRTAILYCGNIISNGFGSLIASGILSGMEGKLGHAAWRWLFYIEGALTMFFALLAMFILPDFPATTRGLTDMERRLAVRRMEEDVGVGDQAETEGSGHAQGLVMAVTDWKVWWMSIQLTSIVVSLSFNAYFPTLAATMGYDSTVTLLLCAPPWVFAAIVVYIWAKHSDMRNERCFHIVASILLGIVGFIIAIATMSTAGRYVSLFLMAQMYAAQVLIFAWTSNSFPRPPSKRAVALALPNAFSQLGNVAGSYVWPDPWGPTFRNSYGICIACAGLSAIMCILFRFHLASLNKKIDAEEEESGKKTKFRFTL</sequence>
<dbReference type="InterPro" id="IPR020846">
    <property type="entry name" value="MFS_dom"/>
</dbReference>
<feature type="transmembrane region" description="Helical" evidence="7">
    <location>
        <begin position="217"/>
        <end position="237"/>
    </location>
</feature>
<evidence type="ECO:0000313" key="9">
    <source>
        <dbReference type="EMBL" id="TRM68079.1"/>
    </source>
</evidence>
<comment type="subcellular location">
    <subcellularLocation>
        <location evidence="1">Membrane</location>
        <topology evidence="1">Multi-pass membrane protein</topology>
    </subcellularLocation>
</comment>
<dbReference type="FunFam" id="1.20.1250.20:FF:000057">
    <property type="entry name" value="MFS general substrate transporter"/>
    <property type="match status" value="1"/>
</dbReference>
<evidence type="ECO:0000256" key="6">
    <source>
        <dbReference type="SAM" id="MobiDB-lite"/>
    </source>
</evidence>
<feature type="transmembrane region" description="Helical" evidence="7">
    <location>
        <begin position="321"/>
        <end position="341"/>
    </location>
</feature>
<keyword evidence="3 7" id="KW-0812">Transmembrane</keyword>
<accession>A0A550CTG0</accession>
<feature type="transmembrane region" description="Helical" evidence="7">
    <location>
        <begin position="151"/>
        <end position="171"/>
    </location>
</feature>
<feature type="transmembrane region" description="Helical" evidence="7">
    <location>
        <begin position="183"/>
        <end position="205"/>
    </location>
</feature>
<dbReference type="Pfam" id="PF07690">
    <property type="entry name" value="MFS_1"/>
    <property type="match status" value="1"/>
</dbReference>
<dbReference type="AlphaFoldDB" id="A0A550CTG0"/>
<feature type="transmembrane region" description="Helical" evidence="7">
    <location>
        <begin position="120"/>
        <end position="139"/>
    </location>
</feature>
<evidence type="ECO:0000256" key="5">
    <source>
        <dbReference type="ARBA" id="ARBA00023136"/>
    </source>
</evidence>
<dbReference type="PANTHER" id="PTHR43791">
    <property type="entry name" value="PERMEASE-RELATED"/>
    <property type="match status" value="1"/>
</dbReference>
<dbReference type="FunFam" id="1.20.1250.20:FF:000013">
    <property type="entry name" value="MFS general substrate transporter"/>
    <property type="match status" value="1"/>
</dbReference>
<proteinExistence type="predicted"/>
<organism evidence="9 10">
    <name type="scientific">Schizophyllum amplum</name>
    <dbReference type="NCBI Taxonomy" id="97359"/>
    <lineage>
        <taxon>Eukaryota</taxon>
        <taxon>Fungi</taxon>
        <taxon>Dikarya</taxon>
        <taxon>Basidiomycota</taxon>
        <taxon>Agaricomycotina</taxon>
        <taxon>Agaricomycetes</taxon>
        <taxon>Agaricomycetidae</taxon>
        <taxon>Agaricales</taxon>
        <taxon>Schizophyllaceae</taxon>
        <taxon>Schizophyllum</taxon>
    </lineage>
</organism>
<keyword evidence="4 7" id="KW-1133">Transmembrane helix</keyword>
<evidence type="ECO:0000256" key="4">
    <source>
        <dbReference type="ARBA" id="ARBA00022989"/>
    </source>
</evidence>
<feature type="domain" description="Major facilitator superfamily (MFS) profile" evidence="8">
    <location>
        <begin position="54"/>
        <end position="466"/>
    </location>
</feature>
<dbReference type="Proteomes" id="UP000320762">
    <property type="component" value="Unassembled WGS sequence"/>
</dbReference>
<feature type="transmembrane region" description="Helical" evidence="7">
    <location>
        <begin position="94"/>
        <end position="113"/>
    </location>
</feature>
<feature type="transmembrane region" description="Helical" evidence="7">
    <location>
        <begin position="379"/>
        <end position="399"/>
    </location>
</feature>
<evidence type="ECO:0000256" key="1">
    <source>
        <dbReference type="ARBA" id="ARBA00004141"/>
    </source>
</evidence>
<dbReference type="PROSITE" id="PS50850">
    <property type="entry name" value="MFS"/>
    <property type="match status" value="1"/>
</dbReference>
<comment type="caution">
    <text evidence="9">The sequence shown here is derived from an EMBL/GenBank/DDBJ whole genome shotgun (WGS) entry which is preliminary data.</text>
</comment>
<dbReference type="InterPro" id="IPR011701">
    <property type="entry name" value="MFS"/>
</dbReference>
<gene>
    <name evidence="9" type="ORF">BD626DRAFT_564946</name>
</gene>
<keyword evidence="5 7" id="KW-0472">Membrane</keyword>
<dbReference type="Gene3D" id="1.20.1250.20">
    <property type="entry name" value="MFS general substrate transporter like domains"/>
    <property type="match status" value="2"/>
</dbReference>
<evidence type="ECO:0000256" key="2">
    <source>
        <dbReference type="ARBA" id="ARBA00022448"/>
    </source>
</evidence>
<dbReference type="SUPFAM" id="SSF103473">
    <property type="entry name" value="MFS general substrate transporter"/>
    <property type="match status" value="1"/>
</dbReference>
<feature type="transmembrane region" description="Helical" evidence="7">
    <location>
        <begin position="353"/>
        <end position="373"/>
    </location>
</feature>
<evidence type="ECO:0000256" key="3">
    <source>
        <dbReference type="ARBA" id="ARBA00022692"/>
    </source>
</evidence>
<dbReference type="GO" id="GO:0022857">
    <property type="term" value="F:transmembrane transporter activity"/>
    <property type="evidence" value="ECO:0007669"/>
    <property type="project" value="InterPro"/>
</dbReference>